<evidence type="ECO:0000256" key="9">
    <source>
        <dbReference type="ARBA" id="ARBA00023136"/>
    </source>
</evidence>
<keyword evidence="4 12" id="KW-0812">Transmembrane</keyword>
<evidence type="ECO:0000256" key="7">
    <source>
        <dbReference type="ARBA" id="ARBA00022840"/>
    </source>
</evidence>
<keyword evidence="8 12" id="KW-1133">Transmembrane helix</keyword>
<evidence type="ECO:0000256" key="11">
    <source>
        <dbReference type="SAM" id="MobiDB-lite"/>
    </source>
</evidence>
<gene>
    <name evidence="14" type="ORF">V6N12_059338</name>
</gene>
<evidence type="ECO:0000313" key="15">
    <source>
        <dbReference type="Proteomes" id="UP001472677"/>
    </source>
</evidence>
<feature type="domain" description="Malectin-like" evidence="13">
    <location>
        <begin position="46"/>
        <end position="391"/>
    </location>
</feature>
<evidence type="ECO:0000256" key="6">
    <source>
        <dbReference type="ARBA" id="ARBA00022741"/>
    </source>
</evidence>
<evidence type="ECO:0000256" key="8">
    <source>
        <dbReference type="ARBA" id="ARBA00022989"/>
    </source>
</evidence>
<evidence type="ECO:0000259" key="13">
    <source>
        <dbReference type="Pfam" id="PF12819"/>
    </source>
</evidence>
<keyword evidence="15" id="KW-1185">Reference proteome</keyword>
<keyword evidence="2" id="KW-0723">Serine/threonine-protein kinase</keyword>
<evidence type="ECO:0000256" key="5">
    <source>
        <dbReference type="ARBA" id="ARBA00022729"/>
    </source>
</evidence>
<sequence length="513" mass="56685">MENLLTRLGFSFFLYFFISFDISLSFSPVDNYLVNSGAFLDSTVDNRRFVSDSSGSTHAHLSSPQSFSLCAGTLLPTLPPIYHTARVFKAPSKYVFDVKDPGTHMVRLHFHRFSSPNLNLVDSRFHVLVNGLVALTNFSGGNSLGPRVIEYLLCVHSEKLEITFVPDGESNFAFVNAIEVISAPRDLIPEIAQSLNGDKVENFEGLNQQAFEVVHRVTVGGAKVTPFNDSLWRTWLPDDDYLKLSEGSTRVYFSGKIKYQEGAASRQVGPDNVYDSARLIESKNASIPNVNLSWEFPVIEDYKYLVRLHFCDIASVSLGLLFFNVYVNGHLAYKDLDPSAVTNYLLASPFYLDFVVDADRSGIVSVAVGPSNKSMAYAVDAILNGVEIMKMNNLMGSFDGKLPAELVMKGSPRRSVDFLLPLIALVCLLLSLSVFMRRRMDKVDSVTWSKLPMDVPETTPKQGKQQLSSKVSKMRDQNSIGQQVEGIVSMGQEPWSPAPLSVADLGGVIICGV</sequence>
<evidence type="ECO:0000313" key="14">
    <source>
        <dbReference type="EMBL" id="KAK8565786.1"/>
    </source>
</evidence>
<accession>A0ABR2EXT4</accession>
<organism evidence="14 15">
    <name type="scientific">Hibiscus sabdariffa</name>
    <name type="common">roselle</name>
    <dbReference type="NCBI Taxonomy" id="183260"/>
    <lineage>
        <taxon>Eukaryota</taxon>
        <taxon>Viridiplantae</taxon>
        <taxon>Streptophyta</taxon>
        <taxon>Embryophyta</taxon>
        <taxon>Tracheophyta</taxon>
        <taxon>Spermatophyta</taxon>
        <taxon>Magnoliopsida</taxon>
        <taxon>eudicotyledons</taxon>
        <taxon>Gunneridae</taxon>
        <taxon>Pentapetalae</taxon>
        <taxon>rosids</taxon>
        <taxon>malvids</taxon>
        <taxon>Malvales</taxon>
        <taxon>Malvaceae</taxon>
        <taxon>Malvoideae</taxon>
        <taxon>Hibiscus</taxon>
    </lineage>
</organism>
<keyword evidence="7" id="KW-0067">ATP-binding</keyword>
<comment type="caution">
    <text evidence="14">The sequence shown here is derived from an EMBL/GenBank/DDBJ whole genome shotgun (WGS) entry which is preliminary data.</text>
</comment>
<dbReference type="InterPro" id="IPR024788">
    <property type="entry name" value="Malectin-like_Carb-bd_dom"/>
</dbReference>
<reference evidence="14 15" key="1">
    <citation type="journal article" date="2024" name="G3 (Bethesda)">
        <title>Genome assembly of Hibiscus sabdariffa L. provides insights into metabolisms of medicinal natural products.</title>
        <authorList>
            <person name="Kim T."/>
        </authorList>
    </citation>
    <scope>NUCLEOTIDE SEQUENCE [LARGE SCALE GENOMIC DNA]</scope>
    <source>
        <strain evidence="14">TK-2024</strain>
        <tissue evidence="14">Old leaves</tissue>
    </source>
</reference>
<evidence type="ECO:0000256" key="1">
    <source>
        <dbReference type="ARBA" id="ARBA00004479"/>
    </source>
</evidence>
<dbReference type="Gene3D" id="2.60.120.430">
    <property type="entry name" value="Galactose-binding lectin"/>
    <property type="match status" value="2"/>
</dbReference>
<keyword evidence="2" id="KW-0418">Kinase</keyword>
<dbReference type="Proteomes" id="UP001472677">
    <property type="component" value="Unassembled WGS sequence"/>
</dbReference>
<name>A0ABR2EXT4_9ROSI</name>
<dbReference type="PANTHER" id="PTHR34590:SF6">
    <property type="entry name" value="RECEPTOR-LIKE KINASE"/>
    <property type="match status" value="1"/>
</dbReference>
<keyword evidence="6" id="KW-0547">Nucleotide-binding</keyword>
<feature type="transmembrane region" description="Helical" evidence="12">
    <location>
        <begin position="418"/>
        <end position="436"/>
    </location>
</feature>
<evidence type="ECO:0000256" key="2">
    <source>
        <dbReference type="ARBA" id="ARBA00022527"/>
    </source>
</evidence>
<keyword evidence="5" id="KW-0732">Signal</keyword>
<evidence type="ECO:0000256" key="12">
    <source>
        <dbReference type="SAM" id="Phobius"/>
    </source>
</evidence>
<dbReference type="PANTHER" id="PTHR34590">
    <property type="entry name" value="OS03G0124300 PROTEIN-RELATED"/>
    <property type="match status" value="1"/>
</dbReference>
<evidence type="ECO:0000256" key="3">
    <source>
        <dbReference type="ARBA" id="ARBA00022679"/>
    </source>
</evidence>
<dbReference type="InterPro" id="IPR045272">
    <property type="entry name" value="ANXUR1/2-like"/>
</dbReference>
<feature type="region of interest" description="Disordered" evidence="11">
    <location>
        <begin position="454"/>
        <end position="475"/>
    </location>
</feature>
<dbReference type="Pfam" id="PF12819">
    <property type="entry name" value="Malectin_like"/>
    <property type="match status" value="1"/>
</dbReference>
<evidence type="ECO:0000256" key="4">
    <source>
        <dbReference type="ARBA" id="ARBA00022692"/>
    </source>
</evidence>
<keyword evidence="9 12" id="KW-0472">Membrane</keyword>
<keyword evidence="10" id="KW-0325">Glycoprotein</keyword>
<dbReference type="EMBL" id="JBBPBM010000010">
    <property type="protein sequence ID" value="KAK8565786.1"/>
    <property type="molecule type" value="Genomic_DNA"/>
</dbReference>
<feature type="compositionally biased region" description="Polar residues" evidence="11">
    <location>
        <begin position="459"/>
        <end position="475"/>
    </location>
</feature>
<keyword evidence="3" id="KW-0808">Transferase</keyword>
<comment type="subcellular location">
    <subcellularLocation>
        <location evidence="1">Membrane</location>
        <topology evidence="1">Single-pass type I membrane protein</topology>
    </subcellularLocation>
</comment>
<protein>
    <recommendedName>
        <fullName evidence="13">Malectin-like domain-containing protein</fullName>
    </recommendedName>
</protein>
<proteinExistence type="predicted"/>
<evidence type="ECO:0000256" key="10">
    <source>
        <dbReference type="ARBA" id="ARBA00023180"/>
    </source>
</evidence>